<accession>A0A4U9DE03</accession>
<organism evidence="2 3">
    <name type="scientific">Raoultella terrigena</name>
    <name type="common">Klebsiella terrigena</name>
    <dbReference type="NCBI Taxonomy" id="577"/>
    <lineage>
        <taxon>Bacteria</taxon>
        <taxon>Pseudomonadati</taxon>
        <taxon>Pseudomonadota</taxon>
        <taxon>Gammaproteobacteria</taxon>
        <taxon>Enterobacterales</taxon>
        <taxon>Enterobacteriaceae</taxon>
        <taxon>Klebsiella/Raoultella group</taxon>
        <taxon>Raoultella</taxon>
    </lineage>
</organism>
<proteinExistence type="predicted"/>
<dbReference type="Proteomes" id="UP000339249">
    <property type="component" value="Unassembled WGS sequence"/>
</dbReference>
<protein>
    <submittedName>
        <fullName evidence="2">Uncharacterized protein</fullName>
    </submittedName>
</protein>
<feature type="region of interest" description="Disordered" evidence="1">
    <location>
        <begin position="57"/>
        <end position="78"/>
    </location>
</feature>
<evidence type="ECO:0000256" key="1">
    <source>
        <dbReference type="SAM" id="MobiDB-lite"/>
    </source>
</evidence>
<evidence type="ECO:0000313" key="2">
    <source>
        <dbReference type="EMBL" id="VTN16874.1"/>
    </source>
</evidence>
<reference evidence="2 3" key="1">
    <citation type="submission" date="2019-04" db="EMBL/GenBank/DDBJ databases">
        <authorList>
            <consortium name="Pathogen Informatics"/>
        </authorList>
    </citation>
    <scope>NUCLEOTIDE SEQUENCE [LARGE SCALE GENOMIC DNA]</scope>
    <source>
        <strain evidence="2 3">NCTC9185</strain>
    </source>
</reference>
<gene>
    <name evidence="2" type="ORF">NCTC9185_08019</name>
</gene>
<dbReference type="EMBL" id="CABDVU010000002">
    <property type="protein sequence ID" value="VTN16874.1"/>
    <property type="molecule type" value="Genomic_DNA"/>
</dbReference>
<name>A0A4U9DE03_RAOTE</name>
<sequence>MFTQVHAACQTGSAFMSWPVMEALLNITFGALVYAAENGIAVDTHYINRAFDLTGEELPGRDGKVHGNHAAQRGLGLG</sequence>
<evidence type="ECO:0000313" key="3">
    <source>
        <dbReference type="Proteomes" id="UP000339249"/>
    </source>
</evidence>
<dbReference type="AlphaFoldDB" id="A0A4U9DE03"/>